<organism evidence="2 3">
    <name type="scientific">Candidatus Segetimicrobium genomatis</name>
    <dbReference type="NCBI Taxonomy" id="2569760"/>
    <lineage>
        <taxon>Bacteria</taxon>
        <taxon>Bacillati</taxon>
        <taxon>Candidatus Sysuimicrobiota</taxon>
        <taxon>Candidatus Sysuimicrobiia</taxon>
        <taxon>Candidatus Sysuimicrobiales</taxon>
        <taxon>Candidatus Segetimicrobiaceae</taxon>
        <taxon>Candidatus Segetimicrobium</taxon>
    </lineage>
</organism>
<accession>A0A537KCN2</accession>
<comment type="caution">
    <text evidence="2">The sequence shown here is derived from an EMBL/GenBank/DDBJ whole genome shotgun (WGS) entry which is preliminary data.</text>
</comment>
<evidence type="ECO:0000313" key="2">
    <source>
        <dbReference type="EMBL" id="TMI93292.1"/>
    </source>
</evidence>
<dbReference type="InterPro" id="IPR048034">
    <property type="entry name" value="CopL-like"/>
</dbReference>
<reference evidence="2 3" key="1">
    <citation type="journal article" date="2019" name="Nat. Microbiol.">
        <title>Mediterranean grassland soil C-N compound turnover is dependent on rainfall and depth, and is mediated by genomically divergent microorganisms.</title>
        <authorList>
            <person name="Diamond S."/>
            <person name="Andeer P.F."/>
            <person name="Li Z."/>
            <person name="Crits-Christoph A."/>
            <person name="Burstein D."/>
            <person name="Anantharaman K."/>
            <person name="Lane K.R."/>
            <person name="Thomas B.C."/>
            <person name="Pan C."/>
            <person name="Northen T.R."/>
            <person name="Banfield J.F."/>
        </authorList>
    </citation>
    <scope>NUCLEOTIDE SEQUENCE [LARGE SCALE GENOMIC DNA]</scope>
    <source>
        <strain evidence="2">NP_3</strain>
    </source>
</reference>
<gene>
    <name evidence="2" type="ORF">E6H00_01430</name>
</gene>
<proteinExistence type="predicted"/>
<dbReference type="AlphaFoldDB" id="A0A537KCN2"/>
<evidence type="ECO:0000256" key="1">
    <source>
        <dbReference type="SAM" id="MobiDB-lite"/>
    </source>
</evidence>
<evidence type="ECO:0000313" key="3">
    <source>
        <dbReference type="Proteomes" id="UP000318509"/>
    </source>
</evidence>
<dbReference type="Proteomes" id="UP000318509">
    <property type="component" value="Unassembled WGS sequence"/>
</dbReference>
<feature type="region of interest" description="Disordered" evidence="1">
    <location>
        <begin position="68"/>
        <end position="101"/>
    </location>
</feature>
<name>A0A537KCN2_9BACT</name>
<sequence>MHGNPRIGVDRIDGMAQLFSHHSEGCTLRIVRSRPANWVITALVIFQLAIGLQWDVAQAVVAPPERQMNGMEAGHCPAQPSKDSGTAKGGDAGAPTSALSSHKNPVNEHDCCRSLGCQCHCAQSPCALDLPLASVALSGSVLLPVFDVRPPVARTNELFRPPIL</sequence>
<dbReference type="EMBL" id="VBAK01000031">
    <property type="protein sequence ID" value="TMI93292.1"/>
    <property type="molecule type" value="Genomic_DNA"/>
</dbReference>
<protein>
    <submittedName>
        <fullName evidence="2">CopL family metal-binding regulatory protein</fullName>
    </submittedName>
</protein>
<dbReference type="NCBIfam" id="NF033807">
    <property type="entry name" value="CopL_fam"/>
    <property type="match status" value="1"/>
</dbReference>